<evidence type="ECO:0000313" key="2">
    <source>
        <dbReference type="EMBL" id="MDA3629669.1"/>
    </source>
</evidence>
<dbReference type="Proteomes" id="UP001210380">
    <property type="component" value="Unassembled WGS sequence"/>
</dbReference>
<protein>
    <submittedName>
        <fullName evidence="2">Uncharacterized protein</fullName>
    </submittedName>
</protein>
<name>A0ABT4V6S0_9PSEU</name>
<keyword evidence="3" id="KW-1185">Reference proteome</keyword>
<evidence type="ECO:0000256" key="1">
    <source>
        <dbReference type="SAM" id="MobiDB-lite"/>
    </source>
</evidence>
<reference evidence="2 3" key="1">
    <citation type="submission" date="2022-11" db="EMBL/GenBank/DDBJ databases">
        <title>Draft genome sequence of Saccharopolyspora sp. WRP15-2 isolated from rhizosphere soils of wild rice in Thailand.</title>
        <authorList>
            <person name="Duangmal K."/>
            <person name="Kammanee S."/>
            <person name="Muangham S."/>
        </authorList>
    </citation>
    <scope>NUCLEOTIDE SEQUENCE [LARGE SCALE GENOMIC DNA]</scope>
    <source>
        <strain evidence="2 3">WRP15-2</strain>
    </source>
</reference>
<organism evidence="2 3">
    <name type="scientific">Saccharopolyspora oryzae</name>
    <dbReference type="NCBI Taxonomy" id="2997343"/>
    <lineage>
        <taxon>Bacteria</taxon>
        <taxon>Bacillati</taxon>
        <taxon>Actinomycetota</taxon>
        <taxon>Actinomycetes</taxon>
        <taxon>Pseudonocardiales</taxon>
        <taxon>Pseudonocardiaceae</taxon>
        <taxon>Saccharopolyspora</taxon>
    </lineage>
</organism>
<proteinExistence type="predicted"/>
<sequence length="55" mass="5674">MCSTTVAPPPGATSNNGFPRSAWARTAQVVDRGRRTADSSVIRTNTPAAGSGQSR</sequence>
<dbReference type="EMBL" id="JAQGLA010000073">
    <property type="protein sequence ID" value="MDA3629669.1"/>
    <property type="molecule type" value="Genomic_DNA"/>
</dbReference>
<comment type="caution">
    <text evidence="2">The sequence shown here is derived from an EMBL/GenBank/DDBJ whole genome shotgun (WGS) entry which is preliminary data.</text>
</comment>
<evidence type="ECO:0000313" key="3">
    <source>
        <dbReference type="Proteomes" id="UP001210380"/>
    </source>
</evidence>
<feature type="region of interest" description="Disordered" evidence="1">
    <location>
        <begin position="1"/>
        <end position="55"/>
    </location>
</feature>
<accession>A0ABT4V6S0</accession>
<gene>
    <name evidence="2" type="ORF">OU415_29865</name>
</gene>
<feature type="compositionally biased region" description="Polar residues" evidence="1">
    <location>
        <begin position="38"/>
        <end position="55"/>
    </location>
</feature>
<feature type="compositionally biased region" description="Polar residues" evidence="1">
    <location>
        <begin position="1"/>
        <end position="18"/>
    </location>
</feature>